<dbReference type="SUPFAM" id="SSF56935">
    <property type="entry name" value="Porins"/>
    <property type="match status" value="1"/>
</dbReference>
<evidence type="ECO:0000256" key="1">
    <source>
        <dbReference type="ARBA" id="ARBA00004442"/>
    </source>
</evidence>
<dbReference type="Pfam" id="PF14905">
    <property type="entry name" value="OMP_b-brl_3"/>
    <property type="match status" value="1"/>
</dbReference>
<evidence type="ECO:0000259" key="5">
    <source>
        <dbReference type="Pfam" id="PF14905"/>
    </source>
</evidence>
<name>A0A858RE80_9BACT</name>
<dbReference type="RefSeq" id="WP_169453710.1">
    <property type="nucleotide sequence ID" value="NZ_CP051774.1"/>
</dbReference>
<evidence type="ECO:0000256" key="2">
    <source>
        <dbReference type="ARBA" id="ARBA00023136"/>
    </source>
</evidence>
<dbReference type="EMBL" id="CP051774">
    <property type="protein sequence ID" value="QJE95396.1"/>
    <property type="molecule type" value="Genomic_DNA"/>
</dbReference>
<gene>
    <name evidence="6" type="ORF">HHL09_06245</name>
</gene>
<evidence type="ECO:0000313" key="6">
    <source>
        <dbReference type="EMBL" id="QJE95396.1"/>
    </source>
</evidence>
<keyword evidence="3" id="KW-0998">Cell outer membrane</keyword>
<evidence type="ECO:0000256" key="3">
    <source>
        <dbReference type="ARBA" id="ARBA00023237"/>
    </source>
</evidence>
<organism evidence="6 7">
    <name type="scientific">Luteolibacter luteus</name>
    <dbReference type="NCBI Taxonomy" id="2728835"/>
    <lineage>
        <taxon>Bacteria</taxon>
        <taxon>Pseudomonadati</taxon>
        <taxon>Verrucomicrobiota</taxon>
        <taxon>Verrucomicrobiia</taxon>
        <taxon>Verrucomicrobiales</taxon>
        <taxon>Verrucomicrobiaceae</taxon>
        <taxon>Luteolibacter</taxon>
    </lineage>
</organism>
<protein>
    <submittedName>
        <fullName evidence="6">Outer membrane beta-barrel protein</fullName>
    </submittedName>
</protein>
<dbReference type="InterPro" id="IPR036942">
    <property type="entry name" value="Beta-barrel_TonB_sf"/>
</dbReference>
<dbReference type="GO" id="GO:0009279">
    <property type="term" value="C:cell outer membrane"/>
    <property type="evidence" value="ECO:0007669"/>
    <property type="project" value="UniProtKB-SubCell"/>
</dbReference>
<dbReference type="PANTHER" id="PTHR40980">
    <property type="entry name" value="PLUG DOMAIN-CONTAINING PROTEIN"/>
    <property type="match status" value="1"/>
</dbReference>
<proteinExistence type="predicted"/>
<feature type="domain" description="Outer membrane protein beta-barrel" evidence="5">
    <location>
        <begin position="899"/>
        <end position="1100"/>
    </location>
</feature>
<dbReference type="Pfam" id="PF13620">
    <property type="entry name" value="CarboxypepD_reg"/>
    <property type="match status" value="1"/>
</dbReference>
<reference evidence="6 7" key="1">
    <citation type="submission" date="2020-04" db="EMBL/GenBank/DDBJ databases">
        <title>Luteolibacter sp. G-1-1-1 isolated from soil.</title>
        <authorList>
            <person name="Dahal R.H."/>
        </authorList>
    </citation>
    <scope>NUCLEOTIDE SEQUENCE [LARGE SCALE GENOMIC DNA]</scope>
    <source>
        <strain evidence="6 7">G-1-1-1</strain>
    </source>
</reference>
<dbReference type="InterPro" id="IPR037066">
    <property type="entry name" value="Plug_dom_sf"/>
</dbReference>
<comment type="subcellular location">
    <subcellularLocation>
        <location evidence="1">Cell outer membrane</location>
    </subcellularLocation>
</comment>
<dbReference type="AlphaFoldDB" id="A0A858RE80"/>
<sequence>MPPDSALSHPPFRTREWLRLAVACTTNFAMLAGNCHGFVDASLPSIPVREDLLLAALLPDADADSDDGETMLDAGGSGSPSLVPSPFVWVSPSPGGYWRSPEVRPSRRAALTDLATTWTLPAQSVQATVIPLEAQEPWQPAELPAGTDPAQPRGVFGMLPIEQQVGTCVIVGEVSDSTTLDPIAGAIVDIIGTGRTAETDAQGKFRIDGLPAGDFTAEASALNYTAGTLGVSPTPSGPVQLRFSLRKKPAESGTDEYVLDEESIVGEYQEASNANLFTDLTVEQTVNSSIGKEEFTQKNVSDAAGAVGKIAGANIVGGKFAVVRGLADRYVTTLFNGASISSADPSRKAVQLDIFPTVALQGIDIAKTYDPSLPGDFGGGTIKIKSLSIPQERFAEFKYKMTWNSNLGNRMLVHGDRELGFWGDVDNPIPDSYMWNTDALGNPISFKAGGNRVVPNNNNRNPGQQQAQLQEGIKQQALADQALAGQRALHESQSFMPKVVKPEEGENFSLVYGDRIALENGGELGFVTSFQHGKQDEVNDAGPENRLTAPARSWTEESYAREVDWSIYASVGYRPNEDHEFTATYFRKRIATDEITHGTDYQVSGSDVYGAFAKNDAVIERYGASAVYNKEFWTIDPIIRDTEVIQLGGAHKNDIGTKLGWSLTKSLARESRPHSSTFQTGQLDFTDPRIAAEAANNPSFIYNPSLGKISTIEYQTFVNDGNGSQDSSRETQSIDEDSLEASLDLTQSIYFSDDEEDGPRLDLSFGGSKLTKDREQEGRVYLLRTASWERWVARNPPSWWPSDGSIAPFSPGSPLAGNKLPDGSPLPSGYNTLGEYLAKNPDKLWHYFNGYGNENVGRVPGTGSNTTSANYVQPDAPYYVNGSGLEVRNINSELALTGLYTSATFHGDFWRVGGGARWEEEVKSYDIAPDPLTRLLVDDPARFGSVTTNAFIPSILAGLDISPEKSWMNFAWSRTVARPTFHEFLPIESISQDTGVVRRGNPDLTETSIDNLDLSLDYVINENFNSRLSLFHKTLTDPIVVVQRVDQGVNSNTYVNGDTGTIDGLEFETTWKQSDGPFSITGNYTFIDSTLNYEVNQGIEVTPLETRFPYQPSQILNLTLGWAPETSKWSAFLTSNFTDEYPTILRSDPAGYDVWLKPQFTLDLVVARKIDFGLFDGTVTFGFKNLLDGTRDYEYRGGGVNGSLGEFDGLAYTQESPGRSYSIEFKAEF</sequence>
<dbReference type="Gene3D" id="2.60.40.1120">
    <property type="entry name" value="Carboxypeptidase-like, regulatory domain"/>
    <property type="match status" value="1"/>
</dbReference>
<feature type="domain" description="TonB-dependent receptor plug" evidence="4">
    <location>
        <begin position="288"/>
        <end position="376"/>
    </location>
</feature>
<dbReference type="Pfam" id="PF07715">
    <property type="entry name" value="Plug"/>
    <property type="match status" value="1"/>
</dbReference>
<dbReference type="Gene3D" id="2.40.170.20">
    <property type="entry name" value="TonB-dependent receptor, beta-barrel domain"/>
    <property type="match status" value="1"/>
</dbReference>
<dbReference type="InterPro" id="IPR008969">
    <property type="entry name" value="CarboxyPept-like_regulatory"/>
</dbReference>
<dbReference type="KEGG" id="luo:HHL09_06245"/>
<dbReference type="InterPro" id="IPR012910">
    <property type="entry name" value="Plug_dom"/>
</dbReference>
<dbReference type="InterPro" id="IPR041700">
    <property type="entry name" value="OMP_b-brl_3"/>
</dbReference>
<dbReference type="SUPFAM" id="SSF49464">
    <property type="entry name" value="Carboxypeptidase regulatory domain-like"/>
    <property type="match status" value="1"/>
</dbReference>
<keyword evidence="7" id="KW-1185">Reference proteome</keyword>
<keyword evidence="2" id="KW-0472">Membrane</keyword>
<accession>A0A858RE80</accession>
<dbReference type="PANTHER" id="PTHR40980:SF4">
    <property type="entry name" value="TONB-DEPENDENT RECEPTOR-LIKE BETA-BARREL DOMAIN-CONTAINING PROTEIN"/>
    <property type="match status" value="1"/>
</dbReference>
<evidence type="ECO:0000313" key="7">
    <source>
        <dbReference type="Proteomes" id="UP000501812"/>
    </source>
</evidence>
<dbReference type="Gene3D" id="2.170.130.10">
    <property type="entry name" value="TonB-dependent receptor, plug domain"/>
    <property type="match status" value="1"/>
</dbReference>
<evidence type="ECO:0000259" key="4">
    <source>
        <dbReference type="Pfam" id="PF07715"/>
    </source>
</evidence>
<dbReference type="Proteomes" id="UP000501812">
    <property type="component" value="Chromosome"/>
</dbReference>